<name>A0A964DYH9_9PROT</name>
<feature type="transmembrane region" description="Helical" evidence="1">
    <location>
        <begin position="9"/>
        <end position="30"/>
    </location>
</feature>
<reference evidence="2" key="1">
    <citation type="journal article" date="2021" name="Microorganisms">
        <title>Acidisoma silvae sp. nov. and Acidisomacellulosilytica sp. nov., Two Acidophilic Bacteria Isolated from Decaying Wood, Hydrolyzing Cellulose and Producing Poly-3-hydroxybutyrate.</title>
        <authorList>
            <person name="Mieszkin S."/>
            <person name="Pouder E."/>
            <person name="Uroz S."/>
            <person name="Simon-Colin C."/>
            <person name="Alain K."/>
        </authorList>
    </citation>
    <scope>NUCLEOTIDE SEQUENCE</scope>
    <source>
        <strain evidence="2">HW T2.11</strain>
    </source>
</reference>
<keyword evidence="1" id="KW-1133">Transmembrane helix</keyword>
<dbReference type="AlphaFoldDB" id="A0A964DYH9"/>
<evidence type="ECO:0000256" key="1">
    <source>
        <dbReference type="SAM" id="Phobius"/>
    </source>
</evidence>
<gene>
    <name evidence="2" type="ORF">ASILVAE211_07580</name>
</gene>
<dbReference type="EMBL" id="JAESVB010000002">
    <property type="protein sequence ID" value="MCB8875039.1"/>
    <property type="molecule type" value="Genomic_DNA"/>
</dbReference>
<keyword evidence="3" id="KW-1185">Reference proteome</keyword>
<feature type="transmembrane region" description="Helical" evidence="1">
    <location>
        <begin position="36"/>
        <end position="59"/>
    </location>
</feature>
<protein>
    <submittedName>
        <fullName evidence="2">Uncharacterized protein</fullName>
    </submittedName>
</protein>
<dbReference type="RefSeq" id="WP_227320682.1">
    <property type="nucleotide sequence ID" value="NZ_JAESVB010000002.1"/>
</dbReference>
<comment type="caution">
    <text evidence="2">The sequence shown here is derived from an EMBL/GenBank/DDBJ whole genome shotgun (WGS) entry which is preliminary data.</text>
</comment>
<sequence>MIEFFAKYIIYLALGLMGIAAAWVVIQILFASPDMLVFAEIAIVCAVLAPVLCLIGWGVRWVGWQTRS</sequence>
<proteinExistence type="predicted"/>
<reference evidence="2" key="2">
    <citation type="submission" date="2021-01" db="EMBL/GenBank/DDBJ databases">
        <authorList>
            <person name="Mieszkin S."/>
            <person name="Pouder E."/>
            <person name="Alain K."/>
        </authorList>
    </citation>
    <scope>NUCLEOTIDE SEQUENCE</scope>
    <source>
        <strain evidence="2">HW T2.11</strain>
    </source>
</reference>
<accession>A0A964DYH9</accession>
<keyword evidence="1" id="KW-0472">Membrane</keyword>
<dbReference type="Proteomes" id="UP000708298">
    <property type="component" value="Unassembled WGS sequence"/>
</dbReference>
<organism evidence="2 3">
    <name type="scientific">Acidisoma silvae</name>
    <dbReference type="NCBI Taxonomy" id="2802396"/>
    <lineage>
        <taxon>Bacteria</taxon>
        <taxon>Pseudomonadati</taxon>
        <taxon>Pseudomonadota</taxon>
        <taxon>Alphaproteobacteria</taxon>
        <taxon>Acetobacterales</taxon>
        <taxon>Acidocellaceae</taxon>
        <taxon>Acidisoma</taxon>
    </lineage>
</organism>
<evidence type="ECO:0000313" key="2">
    <source>
        <dbReference type="EMBL" id="MCB8875039.1"/>
    </source>
</evidence>
<keyword evidence="1" id="KW-0812">Transmembrane</keyword>
<evidence type="ECO:0000313" key="3">
    <source>
        <dbReference type="Proteomes" id="UP000708298"/>
    </source>
</evidence>